<evidence type="ECO:0000313" key="5">
    <source>
        <dbReference type="Proteomes" id="UP000198406"/>
    </source>
</evidence>
<dbReference type="Proteomes" id="UP000198406">
    <property type="component" value="Unassembled WGS sequence"/>
</dbReference>
<dbReference type="OrthoDB" id="43674at2759"/>
<feature type="domain" description="BTB" evidence="3">
    <location>
        <begin position="49"/>
        <end position="136"/>
    </location>
</feature>
<evidence type="ECO:0000256" key="1">
    <source>
        <dbReference type="SAM" id="Coils"/>
    </source>
</evidence>
<dbReference type="InterPro" id="IPR051481">
    <property type="entry name" value="BTB-POZ/Galectin-3-binding"/>
</dbReference>
<dbReference type="PANTHER" id="PTHR24410">
    <property type="entry name" value="HL07962P-RELATED"/>
    <property type="match status" value="1"/>
</dbReference>
<feature type="compositionally biased region" description="Basic and acidic residues" evidence="2">
    <location>
        <begin position="1"/>
        <end position="17"/>
    </location>
</feature>
<dbReference type="AlphaFoldDB" id="A0A1Z5KQY1"/>
<name>A0A1Z5KQY1_FISSO</name>
<dbReference type="PROSITE" id="PS50097">
    <property type="entry name" value="BTB"/>
    <property type="match status" value="1"/>
</dbReference>
<dbReference type="InterPro" id="IPR000210">
    <property type="entry name" value="BTB/POZ_dom"/>
</dbReference>
<dbReference type="Gene3D" id="3.30.710.10">
    <property type="entry name" value="Potassium Channel Kv1.1, Chain A"/>
    <property type="match status" value="1"/>
</dbReference>
<comment type="caution">
    <text evidence="4">The sequence shown here is derived from an EMBL/GenBank/DDBJ whole genome shotgun (WGS) entry which is preliminary data.</text>
</comment>
<evidence type="ECO:0000313" key="4">
    <source>
        <dbReference type="EMBL" id="GAX28515.1"/>
    </source>
</evidence>
<organism evidence="4 5">
    <name type="scientific">Fistulifera solaris</name>
    <name type="common">Oleaginous diatom</name>
    <dbReference type="NCBI Taxonomy" id="1519565"/>
    <lineage>
        <taxon>Eukaryota</taxon>
        <taxon>Sar</taxon>
        <taxon>Stramenopiles</taxon>
        <taxon>Ochrophyta</taxon>
        <taxon>Bacillariophyta</taxon>
        <taxon>Bacillariophyceae</taxon>
        <taxon>Bacillariophycidae</taxon>
        <taxon>Naviculales</taxon>
        <taxon>Naviculaceae</taxon>
        <taxon>Fistulifera</taxon>
    </lineage>
</organism>
<proteinExistence type="predicted"/>
<evidence type="ECO:0000256" key="2">
    <source>
        <dbReference type="SAM" id="MobiDB-lite"/>
    </source>
</evidence>
<keyword evidence="5" id="KW-1185">Reference proteome</keyword>
<protein>
    <recommendedName>
        <fullName evidence="3">BTB domain-containing protein</fullName>
    </recommendedName>
</protein>
<dbReference type="InterPro" id="IPR011333">
    <property type="entry name" value="SKP1/BTB/POZ_sf"/>
</dbReference>
<feature type="region of interest" description="Disordered" evidence="2">
    <location>
        <begin position="1"/>
        <end position="42"/>
    </location>
</feature>
<dbReference type="SMART" id="SM00225">
    <property type="entry name" value="BTB"/>
    <property type="match status" value="1"/>
</dbReference>
<dbReference type="PANTHER" id="PTHR24410:SF23">
    <property type="entry name" value="BTB DOMAIN-CONTAINING PROTEIN-RELATED"/>
    <property type="match status" value="1"/>
</dbReference>
<gene>
    <name evidence="4" type="ORF">FisN_12Hh120</name>
</gene>
<reference evidence="4 5" key="1">
    <citation type="journal article" date="2015" name="Plant Cell">
        <title>Oil accumulation by the oleaginous diatom Fistulifera solaris as revealed by the genome and transcriptome.</title>
        <authorList>
            <person name="Tanaka T."/>
            <person name="Maeda Y."/>
            <person name="Veluchamy A."/>
            <person name="Tanaka M."/>
            <person name="Abida H."/>
            <person name="Marechal E."/>
            <person name="Bowler C."/>
            <person name="Muto M."/>
            <person name="Sunaga Y."/>
            <person name="Tanaka M."/>
            <person name="Yoshino T."/>
            <person name="Taniguchi T."/>
            <person name="Fukuda Y."/>
            <person name="Nemoto M."/>
            <person name="Matsumoto M."/>
            <person name="Wong P.S."/>
            <person name="Aburatani S."/>
            <person name="Fujibuchi W."/>
        </authorList>
    </citation>
    <scope>NUCLEOTIDE SEQUENCE [LARGE SCALE GENOMIC DNA]</scope>
    <source>
        <strain evidence="4 5">JPCC DA0580</strain>
    </source>
</reference>
<evidence type="ECO:0000259" key="3">
    <source>
        <dbReference type="PROSITE" id="PS50097"/>
    </source>
</evidence>
<accession>A0A1Z5KQY1</accession>
<keyword evidence="1" id="KW-0175">Coiled coil</keyword>
<dbReference type="InParanoid" id="A0A1Z5KQY1"/>
<sequence length="517" mass="58343">MVRDIHHESTLAERSYFDPEGDNEIGASGSADESHTPISWRGDPNETLADWAIVIVTNELETVTYNVHKNVVCFGSRYSRYFAKVMTNGGSSSNVKKTNRKGGVTPFTKVEMDQKDADNFPIVLDYMYATCSYMTSSGTIATATSNLTAPTLTSVGTDEECSNPSSIDGIRTENAVSLRYLAKLLEIEPMILAVNKFIQKDLDFTTGPTYLCAAAEYNDTRLMESAQRLCAENIEEINSKALMKLPLNLFRTVIKSLESFEDENKNLSCFLSELVCRYLEKHRDNLTAGLLLEFTDPILMPYIASEAAIGFTALIKELHCDDVKSHWDDLVALGRRCAQAVVREYGWNDFCVDAAIKEYLMNMRNTPNEPGLKTQTDSLLFATSFAAALDQAQEDFEELHMEQEKLQGMVSVLHETVVLLEKASEKKDQYLEKQNRALEAARNEIQRLQDQLLDEKSQQVHRHLMPQYSEDSAFSPSIKKLVSPSRLVELDIHAKKKTKRIKELRTKNEMRSHSLLP</sequence>
<dbReference type="EMBL" id="BDSP01000276">
    <property type="protein sequence ID" value="GAX28515.1"/>
    <property type="molecule type" value="Genomic_DNA"/>
</dbReference>
<feature type="coiled-coil region" evidence="1">
    <location>
        <begin position="389"/>
        <end position="458"/>
    </location>
</feature>